<name>A0A4C1WK87_EUMVA</name>
<keyword evidence="2" id="KW-1185">Reference proteome</keyword>
<dbReference type="Proteomes" id="UP000299102">
    <property type="component" value="Unassembled WGS sequence"/>
</dbReference>
<evidence type="ECO:0000313" key="2">
    <source>
        <dbReference type="Proteomes" id="UP000299102"/>
    </source>
</evidence>
<reference evidence="1 2" key="1">
    <citation type="journal article" date="2019" name="Commun. Biol.">
        <title>The bagworm genome reveals a unique fibroin gene that provides high tensile strength.</title>
        <authorList>
            <person name="Kono N."/>
            <person name="Nakamura H."/>
            <person name="Ohtoshi R."/>
            <person name="Tomita M."/>
            <person name="Numata K."/>
            <person name="Arakawa K."/>
        </authorList>
    </citation>
    <scope>NUCLEOTIDE SEQUENCE [LARGE SCALE GENOMIC DNA]</scope>
</reference>
<evidence type="ECO:0000313" key="1">
    <source>
        <dbReference type="EMBL" id="GBP51866.1"/>
    </source>
</evidence>
<accession>A0A4C1WK87</accession>
<protein>
    <submittedName>
        <fullName evidence="1">Uncharacterized protein</fullName>
    </submittedName>
</protein>
<comment type="caution">
    <text evidence="1">The sequence shown here is derived from an EMBL/GenBank/DDBJ whole genome shotgun (WGS) entry which is preliminary data.</text>
</comment>
<dbReference type="AlphaFoldDB" id="A0A4C1WK87"/>
<organism evidence="1 2">
    <name type="scientific">Eumeta variegata</name>
    <name type="common">Bagworm moth</name>
    <name type="synonym">Eumeta japonica</name>
    <dbReference type="NCBI Taxonomy" id="151549"/>
    <lineage>
        <taxon>Eukaryota</taxon>
        <taxon>Metazoa</taxon>
        <taxon>Ecdysozoa</taxon>
        <taxon>Arthropoda</taxon>
        <taxon>Hexapoda</taxon>
        <taxon>Insecta</taxon>
        <taxon>Pterygota</taxon>
        <taxon>Neoptera</taxon>
        <taxon>Endopterygota</taxon>
        <taxon>Lepidoptera</taxon>
        <taxon>Glossata</taxon>
        <taxon>Ditrysia</taxon>
        <taxon>Tineoidea</taxon>
        <taxon>Psychidae</taxon>
        <taxon>Oiketicinae</taxon>
        <taxon>Eumeta</taxon>
    </lineage>
</organism>
<gene>
    <name evidence="1" type="ORF">EVAR_88571_1</name>
</gene>
<sequence>MADNSDGEDELQLDEEDQQFIAQDVENGTDVVEIEDSVQEPTNQTSLPSCSDISATISIFNWRNNSYAPNTFNESEYDFGRVNTLSDRHGMLLPLDIFMEVTQMD</sequence>
<proteinExistence type="predicted"/>
<dbReference type="EMBL" id="BGZK01000590">
    <property type="protein sequence ID" value="GBP51866.1"/>
    <property type="molecule type" value="Genomic_DNA"/>
</dbReference>
<dbReference type="OrthoDB" id="118105at2759"/>